<dbReference type="AlphaFoldDB" id="A0A2P2Q5M6"/>
<accession>A0A2P2Q5M6</accession>
<name>A0A2P2Q5M6_RHIMU</name>
<evidence type="ECO:0000313" key="1">
    <source>
        <dbReference type="EMBL" id="MBX62189.1"/>
    </source>
</evidence>
<protein>
    <submittedName>
        <fullName evidence="1">Uncharacterized protein</fullName>
    </submittedName>
</protein>
<proteinExistence type="predicted"/>
<organism evidence="1">
    <name type="scientific">Rhizophora mucronata</name>
    <name type="common">Asiatic mangrove</name>
    <dbReference type="NCBI Taxonomy" id="61149"/>
    <lineage>
        <taxon>Eukaryota</taxon>
        <taxon>Viridiplantae</taxon>
        <taxon>Streptophyta</taxon>
        <taxon>Embryophyta</taxon>
        <taxon>Tracheophyta</taxon>
        <taxon>Spermatophyta</taxon>
        <taxon>Magnoliopsida</taxon>
        <taxon>eudicotyledons</taxon>
        <taxon>Gunneridae</taxon>
        <taxon>Pentapetalae</taxon>
        <taxon>rosids</taxon>
        <taxon>fabids</taxon>
        <taxon>Malpighiales</taxon>
        <taxon>Rhizophoraceae</taxon>
        <taxon>Rhizophora</taxon>
    </lineage>
</organism>
<dbReference type="EMBL" id="GGEC01081705">
    <property type="protein sequence ID" value="MBX62189.1"/>
    <property type="molecule type" value="Transcribed_RNA"/>
</dbReference>
<sequence length="26" mass="3048">MESKQTKTNSRLRLIALSFEKIHTKS</sequence>
<reference evidence="1" key="1">
    <citation type="submission" date="2018-02" db="EMBL/GenBank/DDBJ databases">
        <title>Rhizophora mucronata_Transcriptome.</title>
        <authorList>
            <person name="Meera S.P."/>
            <person name="Sreeshan A."/>
            <person name="Augustine A."/>
        </authorList>
    </citation>
    <scope>NUCLEOTIDE SEQUENCE</scope>
    <source>
        <tissue evidence="1">Leaf</tissue>
    </source>
</reference>